<reference evidence="1" key="1">
    <citation type="submission" date="2018-05" db="EMBL/GenBank/DDBJ databases">
        <authorList>
            <person name="Lanie J.A."/>
            <person name="Ng W.-L."/>
            <person name="Kazmierczak K.M."/>
            <person name="Andrzejewski T.M."/>
            <person name="Davidsen T.M."/>
            <person name="Wayne K.J."/>
            <person name="Tettelin H."/>
            <person name="Glass J.I."/>
            <person name="Rusch D."/>
            <person name="Podicherti R."/>
            <person name="Tsui H.-C.T."/>
            <person name="Winkler M.E."/>
        </authorList>
    </citation>
    <scope>NUCLEOTIDE SEQUENCE</scope>
</reference>
<dbReference type="Pfam" id="PF13242">
    <property type="entry name" value="Hydrolase_like"/>
    <property type="match status" value="1"/>
</dbReference>
<dbReference type="GO" id="GO:0005829">
    <property type="term" value="C:cytosol"/>
    <property type="evidence" value="ECO:0007669"/>
    <property type="project" value="TreeGrafter"/>
</dbReference>
<dbReference type="SFLD" id="SFLDG01129">
    <property type="entry name" value="C1.5:_HAD__Beta-PGM__Phosphata"/>
    <property type="match status" value="1"/>
</dbReference>
<evidence type="ECO:0008006" key="2">
    <source>
        <dbReference type="Google" id="ProtNLM"/>
    </source>
</evidence>
<name>A0A382B7J8_9ZZZZ</name>
<organism evidence="1">
    <name type="scientific">marine metagenome</name>
    <dbReference type="NCBI Taxonomy" id="408172"/>
    <lineage>
        <taxon>unclassified sequences</taxon>
        <taxon>metagenomes</taxon>
        <taxon>ecological metagenomes</taxon>
    </lineage>
</organism>
<dbReference type="InterPro" id="IPR023198">
    <property type="entry name" value="PGP-like_dom2"/>
</dbReference>
<dbReference type="EMBL" id="UINC01028502">
    <property type="protein sequence ID" value="SVB09594.1"/>
    <property type="molecule type" value="Genomic_DNA"/>
</dbReference>
<dbReference type="InterPro" id="IPR036412">
    <property type="entry name" value="HAD-like_sf"/>
</dbReference>
<sequence>MTVVLFWDIDGTLLSTARAGVFAWEGAIREVLGSDRSLDSFPTAGLTDAEIATKLAEECGAGLDRIVPTLRRYEELLPSCLPMRTGHVLPNVTKILDDIKNLPDVASMPLTGNTAIGAEAKLTHYGLSGYFDGGAFSGYGDDRATIARRALDLARSRHGDIRAENTYVIGDTPKDIACGKVINARTVAVATGVYTLDELVKYDPWWAIEQLPEPDEFFSKVMPTSVAGNR</sequence>
<dbReference type="PANTHER" id="PTHR43434:SF1">
    <property type="entry name" value="PHOSPHOGLYCOLATE PHOSPHATASE"/>
    <property type="match status" value="1"/>
</dbReference>
<evidence type="ECO:0000313" key="1">
    <source>
        <dbReference type="EMBL" id="SVB09594.1"/>
    </source>
</evidence>
<accession>A0A382B7J8</accession>
<dbReference type="Gene3D" id="1.10.150.240">
    <property type="entry name" value="Putative phosphatase, domain 2"/>
    <property type="match status" value="1"/>
</dbReference>
<dbReference type="PROSITE" id="PS01228">
    <property type="entry name" value="COF_1"/>
    <property type="match status" value="1"/>
</dbReference>
<dbReference type="InterPro" id="IPR023214">
    <property type="entry name" value="HAD_sf"/>
</dbReference>
<dbReference type="SFLD" id="SFLDS00003">
    <property type="entry name" value="Haloacid_Dehalogenase"/>
    <property type="match status" value="1"/>
</dbReference>
<dbReference type="SUPFAM" id="SSF56784">
    <property type="entry name" value="HAD-like"/>
    <property type="match status" value="1"/>
</dbReference>
<gene>
    <name evidence="1" type="ORF">METZ01_LOCUS162448</name>
</gene>
<dbReference type="GO" id="GO:0006281">
    <property type="term" value="P:DNA repair"/>
    <property type="evidence" value="ECO:0007669"/>
    <property type="project" value="TreeGrafter"/>
</dbReference>
<protein>
    <recommendedName>
        <fullName evidence="2">Phosphatase</fullName>
    </recommendedName>
</protein>
<dbReference type="InterPro" id="IPR050155">
    <property type="entry name" value="HAD-like_hydrolase_sf"/>
</dbReference>
<dbReference type="GO" id="GO:0008967">
    <property type="term" value="F:phosphoglycolate phosphatase activity"/>
    <property type="evidence" value="ECO:0007669"/>
    <property type="project" value="TreeGrafter"/>
</dbReference>
<dbReference type="PANTHER" id="PTHR43434">
    <property type="entry name" value="PHOSPHOGLYCOLATE PHOSPHATASE"/>
    <property type="match status" value="1"/>
</dbReference>
<dbReference type="Gene3D" id="3.40.50.1000">
    <property type="entry name" value="HAD superfamily/HAD-like"/>
    <property type="match status" value="1"/>
</dbReference>
<dbReference type="AlphaFoldDB" id="A0A382B7J8"/>
<proteinExistence type="predicted"/>